<evidence type="ECO:0000313" key="1">
    <source>
        <dbReference type="EMBL" id="MBP1985843.1"/>
    </source>
</evidence>
<sequence length="53" mass="6031">MDEETVIIEAADPKCPVCGDQIDFVEAEAHDQEGEWRCEKGHWSRLKSLVTVE</sequence>
<dbReference type="EMBL" id="JAGGLC010000001">
    <property type="protein sequence ID" value="MBP1985843.1"/>
    <property type="molecule type" value="Genomic_DNA"/>
</dbReference>
<dbReference type="OrthoDB" id="382801at2157"/>
<evidence type="ECO:0000313" key="2">
    <source>
        <dbReference type="Proteomes" id="UP000823736"/>
    </source>
</evidence>
<protein>
    <submittedName>
        <fullName evidence="1">Uncharacterized protein</fullName>
    </submittedName>
</protein>
<dbReference type="Proteomes" id="UP000823736">
    <property type="component" value="Unassembled WGS sequence"/>
</dbReference>
<dbReference type="RefSeq" id="WP_209489789.1">
    <property type="nucleotide sequence ID" value="NZ_JAGGLC010000001.1"/>
</dbReference>
<proteinExistence type="predicted"/>
<dbReference type="AlphaFoldDB" id="A0A8T4GUU4"/>
<gene>
    <name evidence="1" type="ORF">J2753_000316</name>
</gene>
<comment type="caution">
    <text evidence="1">The sequence shown here is derived from an EMBL/GenBank/DDBJ whole genome shotgun (WGS) entry which is preliminary data.</text>
</comment>
<accession>A0A8T4GUU4</accession>
<reference evidence="1" key="1">
    <citation type="submission" date="2021-03" db="EMBL/GenBank/DDBJ databases">
        <title>Genomic Encyclopedia of Type Strains, Phase IV (KMG-IV): sequencing the most valuable type-strain genomes for metagenomic binning, comparative biology and taxonomic classification.</title>
        <authorList>
            <person name="Goeker M."/>
        </authorList>
    </citation>
    <scope>NUCLEOTIDE SEQUENCE</scope>
    <source>
        <strain evidence="1">DSM 26232</strain>
    </source>
</reference>
<keyword evidence="2" id="KW-1185">Reference proteome</keyword>
<name>A0A8T4GUU4_9EURY</name>
<organism evidence="1 2">
    <name type="scientific">Halolamina salifodinae</name>
    <dbReference type="NCBI Taxonomy" id="1202767"/>
    <lineage>
        <taxon>Archaea</taxon>
        <taxon>Methanobacteriati</taxon>
        <taxon>Methanobacteriota</taxon>
        <taxon>Stenosarchaea group</taxon>
        <taxon>Halobacteria</taxon>
        <taxon>Halobacteriales</taxon>
        <taxon>Haloferacaceae</taxon>
    </lineage>
</organism>